<evidence type="ECO:0000259" key="2">
    <source>
        <dbReference type="Pfam" id="PF13966"/>
    </source>
</evidence>
<dbReference type="AlphaFoldDB" id="A0A803QQN3"/>
<evidence type="ECO:0000313" key="3">
    <source>
        <dbReference type="EnsemblPlants" id="cds.evm.model.10.859"/>
    </source>
</evidence>
<dbReference type="PANTHER" id="PTHR33116:SF86">
    <property type="entry name" value="REVERSE TRANSCRIPTASE DOMAIN-CONTAINING PROTEIN"/>
    <property type="match status" value="1"/>
</dbReference>
<feature type="domain" description="Reverse transcriptase" evidence="1">
    <location>
        <begin position="232"/>
        <end position="366"/>
    </location>
</feature>
<keyword evidence="4" id="KW-1185">Reference proteome</keyword>
<protein>
    <recommendedName>
        <fullName evidence="5">Reverse transcriptase</fullName>
    </recommendedName>
</protein>
<dbReference type="Proteomes" id="UP000596661">
    <property type="component" value="Unassembled WGS sequence"/>
</dbReference>
<dbReference type="InterPro" id="IPR000477">
    <property type="entry name" value="RT_dom"/>
</dbReference>
<evidence type="ECO:0000259" key="1">
    <source>
        <dbReference type="Pfam" id="PF00078"/>
    </source>
</evidence>
<dbReference type="EnsemblPlants" id="evm.model.10.859">
    <property type="protein sequence ID" value="cds.evm.model.10.859"/>
    <property type="gene ID" value="evm.TU.10.859"/>
</dbReference>
<name>A0A803QQN3_CANSA</name>
<accession>A0A803QQN3</accession>
<dbReference type="Pfam" id="PF13966">
    <property type="entry name" value="zf-RVT"/>
    <property type="match status" value="1"/>
</dbReference>
<organism evidence="3 4">
    <name type="scientific">Cannabis sativa</name>
    <name type="common">Hemp</name>
    <name type="synonym">Marijuana</name>
    <dbReference type="NCBI Taxonomy" id="3483"/>
    <lineage>
        <taxon>Eukaryota</taxon>
        <taxon>Viridiplantae</taxon>
        <taxon>Streptophyta</taxon>
        <taxon>Embryophyta</taxon>
        <taxon>Tracheophyta</taxon>
        <taxon>Spermatophyta</taxon>
        <taxon>Magnoliopsida</taxon>
        <taxon>eudicotyledons</taxon>
        <taxon>Gunneridae</taxon>
        <taxon>Pentapetalae</taxon>
        <taxon>rosids</taxon>
        <taxon>fabids</taxon>
        <taxon>Rosales</taxon>
        <taxon>Cannabaceae</taxon>
        <taxon>Cannabis</taxon>
    </lineage>
</organism>
<dbReference type="PANTHER" id="PTHR33116">
    <property type="entry name" value="REVERSE TRANSCRIPTASE ZINC-BINDING DOMAIN-CONTAINING PROTEIN-RELATED-RELATED"/>
    <property type="match status" value="1"/>
</dbReference>
<evidence type="ECO:0000313" key="4">
    <source>
        <dbReference type="Proteomes" id="UP000596661"/>
    </source>
</evidence>
<dbReference type="Pfam" id="PF00078">
    <property type="entry name" value="RVT_1"/>
    <property type="match status" value="1"/>
</dbReference>
<dbReference type="EMBL" id="UZAU01000813">
    <property type="status" value="NOT_ANNOTATED_CDS"/>
    <property type="molecule type" value="Genomic_DNA"/>
</dbReference>
<reference evidence="3" key="1">
    <citation type="submission" date="2021-03" db="UniProtKB">
        <authorList>
            <consortium name="EnsemblPlants"/>
        </authorList>
    </citation>
    <scope>IDENTIFICATION</scope>
</reference>
<sequence>MKFLLQNISAYSKALQHWHNNKYGQMKRNIDEAQKKSAGLHNSSDSSPSHVANMIDTEKILDDLLEKEDLYWQQRAKIDWLKSGDSITKKNHARAKSRYNNNKIKTLLDSNERTLHSDAEFATEALNHFSLLFTSIGVDDEALTTTLEAINPTITNDMNRFLLKEFTRTDVDDALHSMAPDKSPGIDGISALFYQRHWDVVGPLVLKCMLQILNDGDDIEAINSALITLIPKVEQPIRLTTSQNQSAFLPRRLITDNVLLAFELVHCLKNKKRGCLGYVALKLDMIKAFDRVERIFLKKVMLKMGFDVKWVDLIMRCVSSSTLSFNINGVIHGSVTPQRGLRHGDPLSPYLFLICSEGLSALLQKQEDLGNLKGLSISRNSPSHVKLFSIGGREILLKAVVQSIPTYAMSCFSLPKKFCQQIESMMENFWWGSNTNKSKIHWKKWSLLCQSKAEGDLGFCSFLHFNQTLLTKQAWRIFDDPNSLLARVLKARLKHGDFLTASKGNLPSLTWKSICDGRDLLVKGLRWKIGLGNKVQCASNPWLPGTTSFILYSYCGDYRILAIPLSSTPREDKLFWHHYDNGIYSIKTGYHLAESIGKMNDSSSSYSNRSWWNRLWSLTLPKKVKIFAWRVINNAIPTAANLHRCKITPTAACSLCNCHWESIGHARDQVRCGHKPNSTILIPMSATSMALIFSLTQVHPISDSGSSAKIQRPAHASSINYNLRTPITWKPPPPGSFRLNVVRRLIVMDRLLVLELGVKIVKEMEANGLIHSLKWALENGLNIDFVEIDYFHDLIDDISLLSSYFPRVVVSHVKHDANRAAHDLARFALRLDNSYSWLRKIPSPIHSIIVMDSIH</sequence>
<dbReference type="Gramene" id="evm.model.10.859">
    <property type="protein sequence ID" value="cds.evm.model.10.859"/>
    <property type="gene ID" value="evm.TU.10.859"/>
</dbReference>
<proteinExistence type="predicted"/>
<feature type="domain" description="Reverse transcriptase zinc-binding" evidence="2">
    <location>
        <begin position="607"/>
        <end position="666"/>
    </location>
</feature>
<dbReference type="InterPro" id="IPR026960">
    <property type="entry name" value="RVT-Znf"/>
</dbReference>
<evidence type="ECO:0008006" key="5">
    <source>
        <dbReference type="Google" id="ProtNLM"/>
    </source>
</evidence>